<protein>
    <recommendedName>
        <fullName evidence="2">Reverse transcriptase</fullName>
    </recommendedName>
</protein>
<accession>A0AAW2JMF7</accession>
<name>A0AAW2JMF7_9LAMI</name>
<reference evidence="1" key="1">
    <citation type="submission" date="2020-06" db="EMBL/GenBank/DDBJ databases">
        <authorList>
            <person name="Li T."/>
            <person name="Hu X."/>
            <person name="Zhang T."/>
            <person name="Song X."/>
            <person name="Zhang H."/>
            <person name="Dai N."/>
            <person name="Sheng W."/>
            <person name="Hou X."/>
            <person name="Wei L."/>
        </authorList>
    </citation>
    <scope>NUCLEOTIDE SEQUENCE</scope>
    <source>
        <strain evidence="1">KEN8</strain>
        <tissue evidence="1">Leaf</tissue>
    </source>
</reference>
<gene>
    <name evidence="1" type="ORF">Scaly_3101500</name>
</gene>
<feature type="non-terminal residue" evidence="1">
    <location>
        <position position="1"/>
    </location>
</feature>
<comment type="caution">
    <text evidence="1">The sequence shown here is derived from an EMBL/GenBank/DDBJ whole genome shotgun (WGS) entry which is preliminary data.</text>
</comment>
<proteinExistence type="predicted"/>
<dbReference type="AlphaFoldDB" id="A0AAW2JMF7"/>
<reference evidence="1" key="2">
    <citation type="journal article" date="2024" name="Plant">
        <title>Genomic evolution and insights into agronomic trait innovations of Sesamum species.</title>
        <authorList>
            <person name="Miao H."/>
            <person name="Wang L."/>
            <person name="Qu L."/>
            <person name="Liu H."/>
            <person name="Sun Y."/>
            <person name="Le M."/>
            <person name="Wang Q."/>
            <person name="Wei S."/>
            <person name="Zheng Y."/>
            <person name="Lin W."/>
            <person name="Duan Y."/>
            <person name="Cao H."/>
            <person name="Xiong S."/>
            <person name="Wang X."/>
            <person name="Wei L."/>
            <person name="Li C."/>
            <person name="Ma Q."/>
            <person name="Ju M."/>
            <person name="Zhao R."/>
            <person name="Li G."/>
            <person name="Mu C."/>
            <person name="Tian Q."/>
            <person name="Mei H."/>
            <person name="Zhang T."/>
            <person name="Gao T."/>
            <person name="Zhang H."/>
        </authorList>
    </citation>
    <scope>NUCLEOTIDE SEQUENCE</scope>
    <source>
        <strain evidence="1">KEN8</strain>
    </source>
</reference>
<sequence length="211" mass="23856">ALSHLISMTEVNRSLRRISVSWHGTRVSHLLFADDTLIFCQATRDAMLYVKAFEEASGLMVNSEKSSVAFSRNTSDDIRVELANILGKLVLLKSVVQVMPTFVMGCFLIPTTLCLELESMVPDFLWHNKESRRVHRKDEGGLGLQRLATFNHAMLAKQLWRITSNLNALLIRLLQQKYFPHSNVFQASTGTGCSFTWRSILTARDLFIPGL</sequence>
<dbReference type="EMBL" id="JACGWM010001020">
    <property type="protein sequence ID" value="KAL0295527.1"/>
    <property type="molecule type" value="Genomic_DNA"/>
</dbReference>
<evidence type="ECO:0000313" key="1">
    <source>
        <dbReference type="EMBL" id="KAL0295527.1"/>
    </source>
</evidence>
<dbReference type="PANTHER" id="PTHR33116:SF86">
    <property type="entry name" value="REVERSE TRANSCRIPTASE DOMAIN-CONTAINING PROTEIN"/>
    <property type="match status" value="1"/>
</dbReference>
<dbReference type="PANTHER" id="PTHR33116">
    <property type="entry name" value="REVERSE TRANSCRIPTASE ZINC-BINDING DOMAIN-CONTAINING PROTEIN-RELATED-RELATED"/>
    <property type="match status" value="1"/>
</dbReference>
<evidence type="ECO:0008006" key="2">
    <source>
        <dbReference type="Google" id="ProtNLM"/>
    </source>
</evidence>
<organism evidence="1">
    <name type="scientific">Sesamum calycinum</name>
    <dbReference type="NCBI Taxonomy" id="2727403"/>
    <lineage>
        <taxon>Eukaryota</taxon>
        <taxon>Viridiplantae</taxon>
        <taxon>Streptophyta</taxon>
        <taxon>Embryophyta</taxon>
        <taxon>Tracheophyta</taxon>
        <taxon>Spermatophyta</taxon>
        <taxon>Magnoliopsida</taxon>
        <taxon>eudicotyledons</taxon>
        <taxon>Gunneridae</taxon>
        <taxon>Pentapetalae</taxon>
        <taxon>asterids</taxon>
        <taxon>lamiids</taxon>
        <taxon>Lamiales</taxon>
        <taxon>Pedaliaceae</taxon>
        <taxon>Sesamum</taxon>
    </lineage>
</organism>